<evidence type="ECO:0000313" key="2">
    <source>
        <dbReference type="EMBL" id="KAA6406846.1"/>
    </source>
</evidence>
<dbReference type="Proteomes" id="UP000324767">
    <property type="component" value="Unassembled WGS sequence"/>
</dbReference>
<organism evidence="2 3">
    <name type="scientific">Lasallia pustulata</name>
    <dbReference type="NCBI Taxonomy" id="136370"/>
    <lineage>
        <taxon>Eukaryota</taxon>
        <taxon>Fungi</taxon>
        <taxon>Dikarya</taxon>
        <taxon>Ascomycota</taxon>
        <taxon>Pezizomycotina</taxon>
        <taxon>Lecanoromycetes</taxon>
        <taxon>OSLEUM clade</taxon>
        <taxon>Umbilicariomycetidae</taxon>
        <taxon>Umbilicariales</taxon>
        <taxon>Umbilicariaceae</taxon>
        <taxon>Lasallia</taxon>
    </lineage>
</organism>
<evidence type="ECO:0000256" key="1">
    <source>
        <dbReference type="SAM" id="MobiDB-lite"/>
    </source>
</evidence>
<dbReference type="EMBL" id="VXIT01000022">
    <property type="protein sequence ID" value="KAA6406846.1"/>
    <property type="molecule type" value="Genomic_DNA"/>
</dbReference>
<gene>
    <name evidence="2" type="ORF">FRX48_09344</name>
</gene>
<dbReference type="OrthoDB" id="10384925at2759"/>
<dbReference type="AlphaFoldDB" id="A0A5M8PCY2"/>
<proteinExistence type="predicted"/>
<accession>A0A5M8PCY2</accession>
<evidence type="ECO:0000313" key="3">
    <source>
        <dbReference type="Proteomes" id="UP000324767"/>
    </source>
</evidence>
<feature type="compositionally biased region" description="Acidic residues" evidence="1">
    <location>
        <begin position="111"/>
        <end position="128"/>
    </location>
</feature>
<protein>
    <submittedName>
        <fullName evidence="2">Uncharacterized protein</fullName>
    </submittedName>
</protein>
<comment type="caution">
    <text evidence="2">The sequence shown here is derived from an EMBL/GenBank/DDBJ whole genome shotgun (WGS) entry which is preliminary data.</text>
</comment>
<name>A0A5M8PCY2_9LECA</name>
<feature type="region of interest" description="Disordered" evidence="1">
    <location>
        <begin position="103"/>
        <end position="128"/>
    </location>
</feature>
<reference evidence="2 3" key="1">
    <citation type="submission" date="2019-09" db="EMBL/GenBank/DDBJ databases">
        <title>The hologenome of the rock-dwelling lichen Lasallia pustulata.</title>
        <authorList>
            <person name="Greshake Tzovaras B."/>
            <person name="Segers F."/>
            <person name="Bicker A."/>
            <person name="Dal Grande F."/>
            <person name="Otte J."/>
            <person name="Hankeln T."/>
            <person name="Schmitt I."/>
            <person name="Ebersberger I."/>
        </authorList>
    </citation>
    <scope>NUCLEOTIDE SEQUENCE [LARGE SCALE GENOMIC DNA]</scope>
    <source>
        <strain evidence="2">A1-1</strain>
    </source>
</reference>
<sequence length="141" mass="15844">MNPSMCRQVFVDERASNSAAAGPSNQGAAMVMGHSEQQWHRWYDMQFHPRLAQNAVNSMQLWRTAMLQIRSDALAAAAQLSLSPAPHCRHVIVSDSESDCEEFQSCKSDSMEDSETEQDVQPDDDIELDLQCDDDIELDLQ</sequence>